<keyword evidence="5" id="KW-1185">Reference proteome</keyword>
<dbReference type="InterPro" id="IPR000462">
    <property type="entry name" value="CDP-OH_P_trans"/>
</dbReference>
<keyword evidence="3" id="KW-0472">Membrane</keyword>
<accession>A0AAP3XTJ6</accession>
<evidence type="ECO:0000256" key="2">
    <source>
        <dbReference type="RuleBase" id="RU003750"/>
    </source>
</evidence>
<evidence type="ECO:0000313" key="5">
    <source>
        <dbReference type="Proteomes" id="UP001301140"/>
    </source>
</evidence>
<dbReference type="EMBL" id="JARGEQ010000127">
    <property type="protein sequence ID" value="MDF1587417.1"/>
    <property type="molecule type" value="Genomic_DNA"/>
</dbReference>
<dbReference type="GO" id="GO:0016020">
    <property type="term" value="C:membrane"/>
    <property type="evidence" value="ECO:0007669"/>
    <property type="project" value="InterPro"/>
</dbReference>
<dbReference type="AlphaFoldDB" id="A0AAP3XTJ6"/>
<evidence type="ECO:0000256" key="1">
    <source>
        <dbReference type="ARBA" id="ARBA00022679"/>
    </source>
</evidence>
<keyword evidence="1 2" id="KW-0808">Transferase</keyword>
<feature type="transmembrane region" description="Helical" evidence="3">
    <location>
        <begin position="131"/>
        <end position="149"/>
    </location>
</feature>
<evidence type="ECO:0000313" key="4">
    <source>
        <dbReference type="EMBL" id="MDF1587417.1"/>
    </source>
</evidence>
<dbReference type="RefSeq" id="WP_327789840.1">
    <property type="nucleotide sequence ID" value="NZ_JARGEQ010000127.1"/>
</dbReference>
<comment type="caution">
    <text evidence="4">The sequence shown here is derived from an EMBL/GenBank/DDBJ whole genome shotgun (WGS) entry which is preliminary data.</text>
</comment>
<sequence length="234" mass="23966">MTSFTPSVLDAAGAAALPALVGLAVGLVAGLSLAAAGTAALAGAGAVGIAFHRRATTPFGLANTITTARLVLALLLLALLVPGETPGPDAWLAVSLAGSAALLDGIDGWIARRLGQESRFGARLDMETDTVLMIVVSMVLAVSGKAGPWIMLTGLWRPLFVIGGRLLPWLARPLPDSLRRKTCCALPILLMTGGLAPVVPAGWAMSMAALALAAVTLSFALDGLWLWRRRGDAS</sequence>
<feature type="transmembrane region" description="Helical" evidence="3">
    <location>
        <begin position="59"/>
        <end position="79"/>
    </location>
</feature>
<dbReference type="PROSITE" id="PS00379">
    <property type="entry name" value="CDP_ALCOHOL_P_TRANSF"/>
    <property type="match status" value="1"/>
</dbReference>
<dbReference type="InterPro" id="IPR048254">
    <property type="entry name" value="CDP_ALCOHOL_P_TRANSF_CS"/>
</dbReference>
<comment type="similarity">
    <text evidence="2">Belongs to the CDP-alcohol phosphatidyltransferase class-I family.</text>
</comment>
<organism evidence="4 5">
    <name type="scientific">Marinimicrococcus flavescens</name>
    <dbReference type="NCBI Taxonomy" id="3031815"/>
    <lineage>
        <taxon>Bacteria</taxon>
        <taxon>Pseudomonadati</taxon>
        <taxon>Pseudomonadota</taxon>
        <taxon>Alphaproteobacteria</taxon>
        <taxon>Geminicoccales</taxon>
        <taxon>Geminicoccaceae</taxon>
        <taxon>Marinimicrococcus</taxon>
    </lineage>
</organism>
<evidence type="ECO:0000256" key="3">
    <source>
        <dbReference type="SAM" id="Phobius"/>
    </source>
</evidence>
<protein>
    <submittedName>
        <fullName evidence="4">CDP-alcohol phosphatidyltransferase family protein</fullName>
    </submittedName>
</protein>
<dbReference type="Pfam" id="PF01066">
    <property type="entry name" value="CDP-OH_P_transf"/>
    <property type="match status" value="1"/>
</dbReference>
<dbReference type="GO" id="GO:0008654">
    <property type="term" value="P:phospholipid biosynthetic process"/>
    <property type="evidence" value="ECO:0007669"/>
    <property type="project" value="InterPro"/>
</dbReference>
<reference evidence="4 5" key="1">
    <citation type="submission" date="2023-03" db="EMBL/GenBank/DDBJ databases">
        <title>YIM 152171 draft genome.</title>
        <authorList>
            <person name="Yang Z."/>
        </authorList>
    </citation>
    <scope>NUCLEOTIDE SEQUENCE [LARGE SCALE GENOMIC DNA]</scope>
    <source>
        <strain evidence="4 5">YIM 152171</strain>
    </source>
</reference>
<feature type="transmembrane region" description="Helical" evidence="3">
    <location>
        <begin position="20"/>
        <end position="47"/>
    </location>
</feature>
<dbReference type="GO" id="GO:0016780">
    <property type="term" value="F:phosphotransferase activity, for other substituted phosphate groups"/>
    <property type="evidence" value="ECO:0007669"/>
    <property type="project" value="InterPro"/>
</dbReference>
<feature type="transmembrane region" description="Helical" evidence="3">
    <location>
        <begin position="91"/>
        <end position="110"/>
    </location>
</feature>
<feature type="transmembrane region" description="Helical" evidence="3">
    <location>
        <begin position="209"/>
        <end position="227"/>
    </location>
</feature>
<gene>
    <name evidence="4" type="ORF">PZ740_13600</name>
</gene>
<dbReference type="InterPro" id="IPR043130">
    <property type="entry name" value="CDP-OH_PTrfase_TM_dom"/>
</dbReference>
<name>A0AAP3XTJ6_9PROT</name>
<dbReference type="Proteomes" id="UP001301140">
    <property type="component" value="Unassembled WGS sequence"/>
</dbReference>
<keyword evidence="3" id="KW-0812">Transmembrane</keyword>
<proteinExistence type="inferred from homology"/>
<dbReference type="Gene3D" id="1.20.120.1760">
    <property type="match status" value="1"/>
</dbReference>
<keyword evidence="3" id="KW-1133">Transmembrane helix</keyword>